<organism evidence="1 2">
    <name type="scientific">Starmerella bacillaris</name>
    <name type="common">Yeast</name>
    <name type="synonym">Candida zemplinina</name>
    <dbReference type="NCBI Taxonomy" id="1247836"/>
    <lineage>
        <taxon>Eukaryota</taxon>
        <taxon>Fungi</taxon>
        <taxon>Dikarya</taxon>
        <taxon>Ascomycota</taxon>
        <taxon>Saccharomycotina</taxon>
        <taxon>Dipodascomycetes</taxon>
        <taxon>Dipodascales</taxon>
        <taxon>Trichomonascaceae</taxon>
        <taxon>Starmerella</taxon>
    </lineage>
</organism>
<sequence>MFKTKFTEADAKRLAALAIPKLEQSVGVIHTTLNGENLITEKEVYKRVRHLLETSESNTDRQEVALKLDVSTKVIDAVLDKAVADTHSYADTVLILPVRRIEKLLASLEESEPRNVGDVCSDERVTVKALQSLFSRNSKLSIINDDVVSDSLVLSHIENMRQAMAKAETPMAYSDVEPNYKMLAVVKQRLGIPVHENTYVPQSYLLSKNEEASKQLAKDGVIETKLLEFDSASRFARTNNATVVGAHIVSTEYIQQLAQCIYDTVNADGYWDTKNIDALNITSFPFVTDTDIFSSCVPLALEDTKVRRLNTKYANVLIKPTFEGELETQILEELDQTIDEIAEKCLENTKIDGSVNIQSIVDNAQLPSVRDISTYSDVPQSLIAGISNRVRQKLRGKLFDVLESKVSNILKQIECKCRSYLNGLETLKTNPSLHTAAWEEWLQYVNEHGFHCPVSEEEAFKQFAEESSGATLEIANVAKQQLQKTNNPAKVLYLAALIYHSKLIEKEGISGFLKLSSKHLPKLLSAFPFPEEFKQLRKQLKNASPEVINSVKSVCIQ</sequence>
<accession>A0AAV5RIR7</accession>
<proteinExistence type="predicted"/>
<gene>
    <name evidence="1" type="ORF">DASB73_014590</name>
</gene>
<dbReference type="AlphaFoldDB" id="A0AAV5RIR7"/>
<dbReference type="EMBL" id="BTGC01000003">
    <property type="protein sequence ID" value="GMM50501.1"/>
    <property type="molecule type" value="Genomic_DNA"/>
</dbReference>
<evidence type="ECO:0000313" key="1">
    <source>
        <dbReference type="EMBL" id="GMM50501.1"/>
    </source>
</evidence>
<evidence type="ECO:0000313" key="2">
    <source>
        <dbReference type="Proteomes" id="UP001362899"/>
    </source>
</evidence>
<keyword evidence="2" id="KW-1185">Reference proteome</keyword>
<comment type="caution">
    <text evidence="1">The sequence shown here is derived from an EMBL/GenBank/DDBJ whole genome shotgun (WGS) entry which is preliminary data.</text>
</comment>
<protein>
    <submittedName>
        <fullName evidence="1">Uncharacterized protein</fullName>
    </submittedName>
</protein>
<reference evidence="1 2" key="1">
    <citation type="journal article" date="2023" name="Elife">
        <title>Identification of key yeast species and microbe-microbe interactions impacting larval growth of Drosophila in the wild.</title>
        <authorList>
            <person name="Mure A."/>
            <person name="Sugiura Y."/>
            <person name="Maeda R."/>
            <person name="Honda K."/>
            <person name="Sakurai N."/>
            <person name="Takahashi Y."/>
            <person name="Watada M."/>
            <person name="Katoh T."/>
            <person name="Gotoh A."/>
            <person name="Gotoh Y."/>
            <person name="Taniguchi I."/>
            <person name="Nakamura K."/>
            <person name="Hayashi T."/>
            <person name="Katayama T."/>
            <person name="Uemura T."/>
            <person name="Hattori Y."/>
        </authorList>
    </citation>
    <scope>NUCLEOTIDE SEQUENCE [LARGE SCALE GENOMIC DNA]</scope>
    <source>
        <strain evidence="1 2">SB-73</strain>
    </source>
</reference>
<dbReference type="Proteomes" id="UP001362899">
    <property type="component" value="Unassembled WGS sequence"/>
</dbReference>
<name>A0AAV5RIR7_STABA</name>